<protein>
    <submittedName>
        <fullName evidence="3">FMN-binding protein</fullName>
    </submittedName>
</protein>
<accession>A0A9W6NSZ7</accession>
<comment type="caution">
    <text evidence="3">The sequence shown here is derived from an EMBL/GenBank/DDBJ whole genome shotgun (WGS) entry which is preliminary data.</text>
</comment>
<dbReference type="AlphaFoldDB" id="A0A9W6NSZ7"/>
<feature type="region of interest" description="Disordered" evidence="1">
    <location>
        <begin position="42"/>
        <end position="61"/>
    </location>
</feature>
<evidence type="ECO:0000256" key="1">
    <source>
        <dbReference type="SAM" id="MobiDB-lite"/>
    </source>
</evidence>
<evidence type="ECO:0000313" key="4">
    <source>
        <dbReference type="Proteomes" id="UP001143480"/>
    </source>
</evidence>
<name>A0A9W6NSZ7_9ACTN</name>
<dbReference type="Pfam" id="PF04205">
    <property type="entry name" value="FMN_bind"/>
    <property type="match status" value="1"/>
</dbReference>
<reference evidence="3" key="2">
    <citation type="submission" date="2023-01" db="EMBL/GenBank/DDBJ databases">
        <authorList>
            <person name="Sun Q."/>
            <person name="Evtushenko L."/>
        </authorList>
    </citation>
    <scope>NUCLEOTIDE SEQUENCE</scope>
    <source>
        <strain evidence="3">VKM Ac-1321</strain>
    </source>
</reference>
<dbReference type="EMBL" id="BSFP01000129">
    <property type="protein sequence ID" value="GLL08159.1"/>
    <property type="molecule type" value="Genomic_DNA"/>
</dbReference>
<reference evidence="3" key="1">
    <citation type="journal article" date="2014" name="Int. J. Syst. Evol. Microbiol.">
        <title>Complete genome sequence of Corynebacterium casei LMG S-19264T (=DSM 44701T), isolated from a smear-ripened cheese.</title>
        <authorList>
            <consortium name="US DOE Joint Genome Institute (JGI-PGF)"/>
            <person name="Walter F."/>
            <person name="Albersmeier A."/>
            <person name="Kalinowski J."/>
            <person name="Ruckert C."/>
        </authorList>
    </citation>
    <scope>NUCLEOTIDE SEQUENCE</scope>
    <source>
        <strain evidence="3">VKM Ac-1321</strain>
    </source>
</reference>
<dbReference type="InterPro" id="IPR007329">
    <property type="entry name" value="FMN-bd"/>
</dbReference>
<feature type="domain" description="FMN-binding" evidence="2">
    <location>
        <begin position="65"/>
        <end position="142"/>
    </location>
</feature>
<sequence>MLRLTLWITATVAVMILLFSYRTSLGATVAAPPAVILVTPPGPEPSGSGPAAGTRTIDGPVARTRYGPVQVEVRLQGRTIVDVRALRWPDANDRDAEISAAALPRLRSAVLAAQSANIDTVSGATYTSDGYRRSLQGALDQAHVG</sequence>
<dbReference type="SMART" id="SM00900">
    <property type="entry name" value="FMN_bind"/>
    <property type="match status" value="1"/>
</dbReference>
<dbReference type="GO" id="GO:0016020">
    <property type="term" value="C:membrane"/>
    <property type="evidence" value="ECO:0007669"/>
    <property type="project" value="InterPro"/>
</dbReference>
<dbReference type="Gene3D" id="3.90.1010.20">
    <property type="match status" value="1"/>
</dbReference>
<dbReference type="Proteomes" id="UP001143480">
    <property type="component" value="Unassembled WGS sequence"/>
</dbReference>
<keyword evidence="4" id="KW-1185">Reference proteome</keyword>
<evidence type="ECO:0000259" key="2">
    <source>
        <dbReference type="SMART" id="SM00900"/>
    </source>
</evidence>
<gene>
    <name evidence="3" type="ORF">GCM10017581_099190</name>
</gene>
<dbReference type="GO" id="GO:0010181">
    <property type="term" value="F:FMN binding"/>
    <property type="evidence" value="ECO:0007669"/>
    <property type="project" value="InterPro"/>
</dbReference>
<organism evidence="3 4">
    <name type="scientific">Dactylosporangium matsuzakiense</name>
    <dbReference type="NCBI Taxonomy" id="53360"/>
    <lineage>
        <taxon>Bacteria</taxon>
        <taxon>Bacillati</taxon>
        <taxon>Actinomycetota</taxon>
        <taxon>Actinomycetes</taxon>
        <taxon>Micromonosporales</taxon>
        <taxon>Micromonosporaceae</taxon>
        <taxon>Dactylosporangium</taxon>
    </lineage>
</organism>
<proteinExistence type="predicted"/>
<evidence type="ECO:0000313" key="3">
    <source>
        <dbReference type="EMBL" id="GLL08159.1"/>
    </source>
</evidence>